<keyword evidence="2" id="KW-0238">DNA-binding</keyword>
<evidence type="ECO:0000313" key="7">
    <source>
        <dbReference type="Proteomes" id="UP001441944"/>
    </source>
</evidence>
<keyword evidence="7" id="KW-1185">Reference proteome</keyword>
<dbReference type="PROSITE" id="PS51118">
    <property type="entry name" value="HTH_HXLR"/>
    <property type="match status" value="1"/>
</dbReference>
<gene>
    <name evidence="6" type="ORF">NBRC116598_12110</name>
</gene>
<evidence type="ECO:0000256" key="3">
    <source>
        <dbReference type="ARBA" id="ARBA00023163"/>
    </source>
</evidence>
<accession>A0ABQ0AIS6</accession>
<evidence type="ECO:0000256" key="1">
    <source>
        <dbReference type="ARBA" id="ARBA00023015"/>
    </source>
</evidence>
<protein>
    <submittedName>
        <fullName evidence="6">Helix-turn-helix domain-containing protein</fullName>
    </submittedName>
</protein>
<dbReference type="Proteomes" id="UP001441944">
    <property type="component" value="Unassembled WGS sequence"/>
</dbReference>
<dbReference type="SUPFAM" id="SSF46785">
    <property type="entry name" value="Winged helix' DNA-binding domain"/>
    <property type="match status" value="1"/>
</dbReference>
<keyword evidence="1" id="KW-0805">Transcription regulation</keyword>
<dbReference type="InterPro" id="IPR002577">
    <property type="entry name" value="HTH_HxlR"/>
</dbReference>
<evidence type="ECO:0000259" key="5">
    <source>
        <dbReference type="PROSITE" id="PS51118"/>
    </source>
</evidence>
<dbReference type="RefSeq" id="WP_353397948.1">
    <property type="nucleotide sequence ID" value="NZ_BAABWU010000003.1"/>
</dbReference>
<dbReference type="Gene3D" id="1.10.10.10">
    <property type="entry name" value="Winged helix-like DNA-binding domain superfamily/Winged helix DNA-binding domain"/>
    <property type="match status" value="1"/>
</dbReference>
<sequence>MKWHDLTGDTCPLARAMGVVGDRWTLLILRECFLGVRRFDGFQKRLGVTRHLLAERLKRLEAMGVLERRPYQERPLRHEYRLTASGKEFAPVLLAMQDWAQHNLPSQEPAPFTFVTRDTGAQVDPVLIDKTTGQELNHKTVLMVLSEAAPDETIQAPASDPAPDTGTEH</sequence>
<reference evidence="6 7" key="1">
    <citation type="submission" date="2024-04" db="EMBL/GenBank/DDBJ databases">
        <title>Draft genome sequence of Pseudophaeobacter arcticus NBRC 116598.</title>
        <authorList>
            <person name="Miyakawa T."/>
            <person name="Kusuya Y."/>
            <person name="Miura T."/>
        </authorList>
    </citation>
    <scope>NUCLEOTIDE SEQUENCE [LARGE SCALE GENOMIC DNA]</scope>
    <source>
        <strain evidence="6 7">SU-CL00105</strain>
    </source>
</reference>
<evidence type="ECO:0000256" key="2">
    <source>
        <dbReference type="ARBA" id="ARBA00023125"/>
    </source>
</evidence>
<dbReference type="InterPro" id="IPR036390">
    <property type="entry name" value="WH_DNA-bd_sf"/>
</dbReference>
<feature type="domain" description="HTH hxlR-type" evidence="5">
    <location>
        <begin position="11"/>
        <end position="108"/>
    </location>
</feature>
<evidence type="ECO:0000313" key="6">
    <source>
        <dbReference type="EMBL" id="GAA6195767.1"/>
    </source>
</evidence>
<dbReference type="PANTHER" id="PTHR33204">
    <property type="entry name" value="TRANSCRIPTIONAL REGULATOR, MARR FAMILY"/>
    <property type="match status" value="1"/>
</dbReference>
<dbReference type="Pfam" id="PF01638">
    <property type="entry name" value="HxlR"/>
    <property type="match status" value="1"/>
</dbReference>
<evidence type="ECO:0000256" key="4">
    <source>
        <dbReference type="SAM" id="MobiDB-lite"/>
    </source>
</evidence>
<dbReference type="InterPro" id="IPR036388">
    <property type="entry name" value="WH-like_DNA-bd_sf"/>
</dbReference>
<name>A0ABQ0AIS6_9RHOB</name>
<organism evidence="6 7">
    <name type="scientific">Pseudophaeobacter arcticus</name>
    <dbReference type="NCBI Taxonomy" id="385492"/>
    <lineage>
        <taxon>Bacteria</taxon>
        <taxon>Pseudomonadati</taxon>
        <taxon>Pseudomonadota</taxon>
        <taxon>Alphaproteobacteria</taxon>
        <taxon>Rhodobacterales</taxon>
        <taxon>Paracoccaceae</taxon>
        <taxon>Pseudophaeobacter</taxon>
    </lineage>
</organism>
<keyword evidence="3" id="KW-0804">Transcription</keyword>
<proteinExistence type="predicted"/>
<feature type="region of interest" description="Disordered" evidence="4">
    <location>
        <begin position="148"/>
        <end position="169"/>
    </location>
</feature>
<comment type="caution">
    <text evidence="6">The sequence shown here is derived from an EMBL/GenBank/DDBJ whole genome shotgun (WGS) entry which is preliminary data.</text>
</comment>
<dbReference type="EMBL" id="BAABWU010000003">
    <property type="protein sequence ID" value="GAA6195767.1"/>
    <property type="molecule type" value="Genomic_DNA"/>
</dbReference>
<dbReference type="PANTHER" id="PTHR33204:SF36">
    <property type="entry name" value="TRANSCRIPTIONAL REGULATORY PROTEIN"/>
    <property type="match status" value="1"/>
</dbReference>